<gene>
    <name evidence="1" type="ORF">MOP44_20010</name>
</gene>
<dbReference type="AlphaFoldDB" id="A0A9J7BK69"/>
<proteinExistence type="predicted"/>
<evidence type="ECO:0000313" key="2">
    <source>
        <dbReference type="Proteomes" id="UP001059380"/>
    </source>
</evidence>
<keyword evidence="2" id="KW-1185">Reference proteome</keyword>
<evidence type="ECO:0000313" key="1">
    <source>
        <dbReference type="EMBL" id="UWZ82841.1"/>
    </source>
</evidence>
<dbReference type="EMBL" id="CP093313">
    <property type="protein sequence ID" value="UWZ82841.1"/>
    <property type="molecule type" value="Genomic_DNA"/>
</dbReference>
<dbReference type="GO" id="GO:0016787">
    <property type="term" value="F:hydrolase activity"/>
    <property type="evidence" value="ECO:0007669"/>
    <property type="project" value="UniProtKB-KW"/>
</dbReference>
<dbReference type="Gene3D" id="3.40.50.1820">
    <property type="entry name" value="alpha/beta hydrolase"/>
    <property type="match status" value="1"/>
</dbReference>
<reference evidence="1" key="1">
    <citation type="submission" date="2021-04" db="EMBL/GenBank/DDBJ databases">
        <title>Phylogenetic analysis of Acidobacteriaceae.</title>
        <authorList>
            <person name="Qiu L."/>
            <person name="Zhang Q."/>
        </authorList>
    </citation>
    <scope>NUCLEOTIDE SEQUENCE</scope>
    <source>
        <strain evidence="1">DSM 25168</strain>
    </source>
</reference>
<keyword evidence="1" id="KW-0378">Hydrolase</keyword>
<dbReference type="PANTHER" id="PTHR33428:SF14">
    <property type="entry name" value="CARBOXYLESTERASE TYPE B DOMAIN-CONTAINING PROTEIN"/>
    <property type="match status" value="1"/>
</dbReference>
<dbReference type="SUPFAM" id="SSF53474">
    <property type="entry name" value="alpha/beta-Hydrolases"/>
    <property type="match status" value="1"/>
</dbReference>
<organism evidence="1 2">
    <name type="scientific">Occallatibacter riparius</name>
    <dbReference type="NCBI Taxonomy" id="1002689"/>
    <lineage>
        <taxon>Bacteria</taxon>
        <taxon>Pseudomonadati</taxon>
        <taxon>Acidobacteriota</taxon>
        <taxon>Terriglobia</taxon>
        <taxon>Terriglobales</taxon>
        <taxon>Acidobacteriaceae</taxon>
        <taxon>Occallatibacter</taxon>
    </lineage>
</organism>
<dbReference type="PANTHER" id="PTHR33428">
    <property type="entry name" value="CHLOROPHYLLASE-2, CHLOROPLASTIC"/>
    <property type="match status" value="1"/>
</dbReference>
<protein>
    <submittedName>
        <fullName evidence="1">Alpha/beta hydrolase fold domain-containing protein</fullName>
    </submittedName>
</protein>
<dbReference type="RefSeq" id="WP_260792111.1">
    <property type="nucleotide sequence ID" value="NZ_CP093313.1"/>
</dbReference>
<dbReference type="KEGG" id="orp:MOP44_20010"/>
<sequence length="281" mass="29721">MPSNPAPTNAPVVIFCHGFSAILPRGYQAWIDHLVSRGNIVLWPNYQDNLRVPTRGFVPNALAGVKAGLHILQSGPGGVLPDLERVAVVGHSAGGMVAAGIAASASAEGLPKVKALMPVEPGDSRRGGVASVPLADLSTLPDDILLLILVGEDDTSVATFDGERILHESTSVPAENKALFMLHSDSHGSPALVANHFTPTAVLNTDGSFAKTPVRPGVSRNTMNIGVVDAFDYMGTWRLLDRLLGAAFSDAPRDQLFRDRSLMLMGKWSDGVPVVPLTRLN</sequence>
<dbReference type="Pfam" id="PF07224">
    <property type="entry name" value="Chlorophyllase"/>
    <property type="match status" value="1"/>
</dbReference>
<accession>A0A9J7BK69</accession>
<dbReference type="InterPro" id="IPR017395">
    <property type="entry name" value="Chlorophyllase-like"/>
</dbReference>
<dbReference type="Proteomes" id="UP001059380">
    <property type="component" value="Chromosome"/>
</dbReference>
<dbReference type="InterPro" id="IPR029058">
    <property type="entry name" value="AB_hydrolase_fold"/>
</dbReference>
<name>A0A9J7BK69_9BACT</name>